<feature type="transmembrane region" description="Helical" evidence="7">
    <location>
        <begin position="480"/>
        <end position="498"/>
    </location>
</feature>
<keyword evidence="10" id="KW-1185">Reference proteome</keyword>
<evidence type="ECO:0000256" key="4">
    <source>
        <dbReference type="ARBA" id="ARBA00022989"/>
    </source>
</evidence>
<proteinExistence type="predicted"/>
<dbReference type="InterPro" id="IPR001958">
    <property type="entry name" value="Tet-R_TetA/multi-R_MdtG-like"/>
</dbReference>
<feature type="transmembrane region" description="Helical" evidence="7">
    <location>
        <begin position="114"/>
        <end position="136"/>
    </location>
</feature>
<reference evidence="9" key="1">
    <citation type="journal article" date="2019" name="G3 (Bethesda)">
        <title>Genome Assemblies of Two Rare Opportunistic Yeast Pathogens: Diutina rugosa (syn. Candida rugosa) and Trichomonascus ciferrii (syn. Candida ciferrii).</title>
        <authorList>
            <person name="Mixao V."/>
            <person name="Saus E."/>
            <person name="Hansen A.P."/>
            <person name="Lass-Florl C."/>
            <person name="Gabaldon T."/>
        </authorList>
    </citation>
    <scope>NUCLEOTIDE SEQUENCE</scope>
    <source>
        <strain evidence="9">CBS 4856</strain>
    </source>
</reference>
<dbReference type="PROSITE" id="PS50850">
    <property type="entry name" value="MFS"/>
    <property type="match status" value="1"/>
</dbReference>
<organism evidence="9 10">
    <name type="scientific">Trichomonascus ciferrii</name>
    <dbReference type="NCBI Taxonomy" id="44093"/>
    <lineage>
        <taxon>Eukaryota</taxon>
        <taxon>Fungi</taxon>
        <taxon>Dikarya</taxon>
        <taxon>Ascomycota</taxon>
        <taxon>Saccharomycotina</taxon>
        <taxon>Dipodascomycetes</taxon>
        <taxon>Dipodascales</taxon>
        <taxon>Trichomonascaceae</taxon>
        <taxon>Trichomonascus</taxon>
        <taxon>Trichomonascus ciferrii complex</taxon>
    </lineage>
</organism>
<comment type="caution">
    <text evidence="9">The sequence shown here is derived from an EMBL/GenBank/DDBJ whole genome shotgun (WGS) entry which is preliminary data.</text>
</comment>
<feature type="domain" description="Major facilitator superfamily (MFS) profile" evidence="8">
    <location>
        <begin position="20"/>
        <end position="504"/>
    </location>
</feature>
<feature type="compositionally biased region" description="Acidic residues" evidence="6">
    <location>
        <begin position="254"/>
        <end position="266"/>
    </location>
</feature>
<dbReference type="Proteomes" id="UP000761534">
    <property type="component" value="Unassembled WGS sequence"/>
</dbReference>
<dbReference type="GO" id="GO:0022857">
    <property type="term" value="F:transmembrane transporter activity"/>
    <property type="evidence" value="ECO:0007669"/>
    <property type="project" value="InterPro"/>
</dbReference>
<dbReference type="InterPro" id="IPR020846">
    <property type="entry name" value="MFS_dom"/>
</dbReference>
<dbReference type="SUPFAM" id="SSF103473">
    <property type="entry name" value="MFS general substrate transporter"/>
    <property type="match status" value="1"/>
</dbReference>
<evidence type="ECO:0000259" key="8">
    <source>
        <dbReference type="PROSITE" id="PS50850"/>
    </source>
</evidence>
<name>A0A642UYG2_9ASCO</name>
<dbReference type="AlphaFoldDB" id="A0A642UYG2"/>
<feature type="transmembrane region" description="Helical" evidence="7">
    <location>
        <begin position="148"/>
        <end position="172"/>
    </location>
</feature>
<evidence type="ECO:0000313" key="10">
    <source>
        <dbReference type="Proteomes" id="UP000761534"/>
    </source>
</evidence>
<evidence type="ECO:0000256" key="7">
    <source>
        <dbReference type="SAM" id="Phobius"/>
    </source>
</evidence>
<evidence type="ECO:0000313" key="9">
    <source>
        <dbReference type="EMBL" id="KAA8908164.1"/>
    </source>
</evidence>
<dbReference type="VEuPathDB" id="FungiDB:TRICI_004818"/>
<dbReference type="PRINTS" id="PR01035">
    <property type="entry name" value="TCRTETA"/>
</dbReference>
<evidence type="ECO:0000256" key="5">
    <source>
        <dbReference type="ARBA" id="ARBA00023136"/>
    </source>
</evidence>
<evidence type="ECO:0000256" key="6">
    <source>
        <dbReference type="SAM" id="MobiDB-lite"/>
    </source>
</evidence>
<feature type="transmembrane region" description="Helical" evidence="7">
    <location>
        <begin position="57"/>
        <end position="79"/>
    </location>
</feature>
<evidence type="ECO:0000256" key="1">
    <source>
        <dbReference type="ARBA" id="ARBA00004141"/>
    </source>
</evidence>
<feature type="transmembrane region" description="Helical" evidence="7">
    <location>
        <begin position="445"/>
        <end position="468"/>
    </location>
</feature>
<keyword evidence="5 7" id="KW-0472">Membrane</keyword>
<sequence>MGGKTNYTFREQVQGMPWAQLGVVAIMRFAEPVSFTSLFPYIYFMVKSFNVCPEHQIARYAGYISGAFALCQCLTGILWGRISDRIGRKPVILIGLSGSALSLLLLGLSKNFYMAVMARCVAGLLNGNVGVIRTLLGEIAKKRRHQAIAFSIMPLLWQIGCVTGPMLGGYLAQPIQAHPDWFTEGSTSYRLFTKYPFLLPNIIVSSVLVFGAFVAFFFLDETHDIKQYEHDIGRSITKKLKKLLFSNNKKKNDEDDDFESKEDEETSPLLSRDQSRVFEHVDQSWKAILCPSVVKSLSSAFFLALHCIVYEELLPIFLETQPEMTGRGPSRLPFHLVGGLGFSSEKVGNLLSMNGMIGILVMVVIFPWVDSKFGTLNPYLFMLKLYPIVYFLVPYFVMLLQLPKPLMNLIIIANLFFRTLVNALANPQLLLLTNRAPAHTRHLGVVNGCVQVASSFARAIGPIVWGYFMTMGQQLGYAQLPWWSLSLIALIGAIQASFMTDKDEDGNVIS</sequence>
<dbReference type="InterPro" id="IPR036259">
    <property type="entry name" value="MFS_trans_sf"/>
</dbReference>
<evidence type="ECO:0000256" key="3">
    <source>
        <dbReference type="ARBA" id="ARBA00022692"/>
    </source>
</evidence>
<dbReference type="Gene3D" id="1.20.1250.20">
    <property type="entry name" value="MFS general substrate transporter like domains"/>
    <property type="match status" value="1"/>
</dbReference>
<accession>A0A642UYG2</accession>
<feature type="transmembrane region" description="Helical" evidence="7">
    <location>
        <begin position="197"/>
        <end position="219"/>
    </location>
</feature>
<feature type="transmembrane region" description="Helical" evidence="7">
    <location>
        <begin position="91"/>
        <end position="108"/>
    </location>
</feature>
<feature type="transmembrane region" description="Helical" evidence="7">
    <location>
        <begin position="350"/>
        <end position="369"/>
    </location>
</feature>
<keyword evidence="4 7" id="KW-1133">Transmembrane helix</keyword>
<dbReference type="EMBL" id="SWFS01000369">
    <property type="protein sequence ID" value="KAA8908164.1"/>
    <property type="molecule type" value="Genomic_DNA"/>
</dbReference>
<keyword evidence="2" id="KW-0813">Transport</keyword>
<dbReference type="GO" id="GO:0016020">
    <property type="term" value="C:membrane"/>
    <property type="evidence" value="ECO:0007669"/>
    <property type="project" value="UniProtKB-SubCell"/>
</dbReference>
<dbReference type="CDD" id="cd17330">
    <property type="entry name" value="MFS_SLC46_TetA_like"/>
    <property type="match status" value="1"/>
</dbReference>
<protein>
    <recommendedName>
        <fullName evidence="8">Major facilitator superfamily (MFS) profile domain-containing protein</fullName>
    </recommendedName>
</protein>
<dbReference type="InterPro" id="IPR011701">
    <property type="entry name" value="MFS"/>
</dbReference>
<comment type="subcellular location">
    <subcellularLocation>
        <location evidence="1">Membrane</location>
        <topology evidence="1">Multi-pass membrane protein</topology>
    </subcellularLocation>
</comment>
<dbReference type="Pfam" id="PF07690">
    <property type="entry name" value="MFS_1"/>
    <property type="match status" value="1"/>
</dbReference>
<keyword evidence="3 7" id="KW-0812">Transmembrane</keyword>
<feature type="region of interest" description="Disordered" evidence="6">
    <location>
        <begin position="249"/>
        <end position="270"/>
    </location>
</feature>
<feature type="transmembrane region" description="Helical" evidence="7">
    <location>
        <begin position="21"/>
        <end position="45"/>
    </location>
</feature>
<feature type="transmembrane region" description="Helical" evidence="7">
    <location>
        <begin position="381"/>
        <end position="399"/>
    </location>
</feature>
<dbReference type="PANTHER" id="PTHR23504">
    <property type="entry name" value="MAJOR FACILITATOR SUPERFAMILY DOMAIN-CONTAINING PROTEIN 10"/>
    <property type="match status" value="1"/>
</dbReference>
<dbReference type="OrthoDB" id="10262656at2759"/>
<evidence type="ECO:0000256" key="2">
    <source>
        <dbReference type="ARBA" id="ARBA00022448"/>
    </source>
</evidence>
<gene>
    <name evidence="9" type="ORF">TRICI_004818</name>
</gene>
<dbReference type="PANTHER" id="PTHR23504:SF15">
    <property type="entry name" value="MAJOR FACILITATOR SUPERFAMILY (MFS) PROFILE DOMAIN-CONTAINING PROTEIN"/>
    <property type="match status" value="1"/>
</dbReference>